<evidence type="ECO:0000313" key="2">
    <source>
        <dbReference type="Proteomes" id="UP000025238"/>
    </source>
</evidence>
<accession>A0A023WPG5</accession>
<dbReference type="Pfam" id="PF19788">
    <property type="entry name" value="DUF6272"/>
    <property type="match status" value="1"/>
</dbReference>
<dbReference type="NCBIfam" id="NF038264">
    <property type="entry name" value="kinase_SiaB"/>
    <property type="match status" value="1"/>
</dbReference>
<dbReference type="AlphaFoldDB" id="A0A023WPG5"/>
<protein>
    <submittedName>
        <fullName evidence="1">Uncharacterized protein</fullName>
    </submittedName>
</protein>
<name>A0A023WPG5_STUST</name>
<dbReference type="InterPro" id="IPR046239">
    <property type="entry name" value="DUF6272"/>
</dbReference>
<gene>
    <name evidence="1" type="ORF">UIB01_04160</name>
</gene>
<proteinExistence type="predicted"/>
<dbReference type="NCBIfam" id="NF038262">
    <property type="entry name" value="SiaB_fam_kinase"/>
    <property type="match status" value="1"/>
</dbReference>
<dbReference type="PATRIC" id="fig|316.97.peg.850"/>
<reference evidence="1 2" key="1">
    <citation type="submission" date="2014-03" db="EMBL/GenBank/DDBJ databases">
        <title>Complete genome sequence of Pseudomonas stutzeri 19SMN4.</title>
        <authorList>
            <person name="Brunet-Galmes I."/>
            <person name="Nogales B."/>
            <person name="Busquets A."/>
            <person name="Pena A."/>
            <person name="Gomila M."/>
            <person name="Garcia-Valdes E."/>
            <person name="Lalucat J."/>
            <person name="Bennasar A."/>
            <person name="Bosch R."/>
        </authorList>
    </citation>
    <scope>NUCLEOTIDE SEQUENCE [LARGE SCALE GENOMIC DNA]</scope>
    <source>
        <strain evidence="1 2">19SMN4</strain>
    </source>
</reference>
<organism evidence="1 2">
    <name type="scientific">Stutzerimonas stutzeri</name>
    <name type="common">Pseudomonas stutzeri</name>
    <dbReference type="NCBI Taxonomy" id="316"/>
    <lineage>
        <taxon>Bacteria</taxon>
        <taxon>Pseudomonadati</taxon>
        <taxon>Pseudomonadota</taxon>
        <taxon>Gammaproteobacteria</taxon>
        <taxon>Pseudomonadales</taxon>
        <taxon>Pseudomonadaceae</taxon>
        <taxon>Stutzerimonas</taxon>
    </lineage>
</organism>
<evidence type="ECO:0000313" key="1">
    <source>
        <dbReference type="EMBL" id="AHY41699.1"/>
    </source>
</evidence>
<dbReference type="EMBL" id="CP007509">
    <property type="protein sequence ID" value="AHY41699.1"/>
    <property type="molecule type" value="Genomic_DNA"/>
</dbReference>
<dbReference type="KEGG" id="pstu:UIB01_04160"/>
<dbReference type="Proteomes" id="UP000025238">
    <property type="component" value="Chromosome"/>
</dbReference>
<dbReference type="OrthoDB" id="5365713at2"/>
<sequence length="180" mass="19935">MGPIDMFAMRECYNQQQIMLCFNGPISRSLIEEIGNALRNYMSEEQAHPSSAMDVFAVYIEMTQNIRHYTREKNWSDQQAGATVVVSRDDQGRYVVSAGNLIETADGQLLLAAIAELAQKDKAGLKALYKEQLRRPRDEHVTSGAGLGLIDIARKSSEPLKASLQPVSDELSFLSLSAVI</sequence>